<gene>
    <name evidence="6" type="ORF">ACZ11_18455</name>
</gene>
<proteinExistence type="inferred from homology"/>
<keyword evidence="3" id="KW-0904">Protein phosphatase</keyword>
<organism evidence="6 7">
    <name type="scientific">Lysinibacillus xylanilyticus</name>
    <dbReference type="NCBI Taxonomy" id="582475"/>
    <lineage>
        <taxon>Bacteria</taxon>
        <taxon>Bacillati</taxon>
        <taxon>Bacillota</taxon>
        <taxon>Bacilli</taxon>
        <taxon>Bacillales</taxon>
        <taxon>Bacillaceae</taxon>
        <taxon>Lysinibacillus</taxon>
    </lineage>
</organism>
<dbReference type="InterPro" id="IPR036196">
    <property type="entry name" value="Ptyr_pPase_sf"/>
</dbReference>
<dbReference type="CDD" id="cd16344">
    <property type="entry name" value="LMWPAP"/>
    <property type="match status" value="1"/>
</dbReference>
<evidence type="ECO:0000313" key="6">
    <source>
        <dbReference type="EMBL" id="KMY29107.1"/>
    </source>
</evidence>
<dbReference type="PANTHER" id="PTHR11717">
    <property type="entry name" value="LOW MOLECULAR WEIGHT PROTEIN TYROSINE PHOSPHATASE"/>
    <property type="match status" value="1"/>
</dbReference>
<dbReference type="Pfam" id="PF01451">
    <property type="entry name" value="LMWPc"/>
    <property type="match status" value="1"/>
</dbReference>
<dbReference type="PATRIC" id="fig|582475.4.peg.2749"/>
<comment type="caution">
    <text evidence="6">The sequence shown here is derived from an EMBL/GenBank/DDBJ whole genome shotgun (WGS) entry which is preliminary data.</text>
</comment>
<feature type="active site" description="Proton donor" evidence="4">
    <location>
        <position position="116"/>
    </location>
</feature>
<dbReference type="OrthoDB" id="9784339at2"/>
<dbReference type="EMBL" id="LFXJ01000010">
    <property type="protein sequence ID" value="KMY29107.1"/>
    <property type="molecule type" value="Genomic_DNA"/>
</dbReference>
<evidence type="ECO:0000256" key="1">
    <source>
        <dbReference type="ARBA" id="ARBA00011063"/>
    </source>
</evidence>
<dbReference type="GO" id="GO:0004725">
    <property type="term" value="F:protein tyrosine phosphatase activity"/>
    <property type="evidence" value="ECO:0007669"/>
    <property type="project" value="InterPro"/>
</dbReference>
<accession>A0A0K9F4J1</accession>
<dbReference type="PRINTS" id="PR00719">
    <property type="entry name" value="LMWPTPASE"/>
</dbReference>
<dbReference type="InterPro" id="IPR050438">
    <property type="entry name" value="LMW_PTPase"/>
</dbReference>
<dbReference type="AlphaFoldDB" id="A0A0K9F4J1"/>
<feature type="domain" description="Phosphotyrosine protein phosphatase I" evidence="5">
    <location>
        <begin position="1"/>
        <end position="142"/>
    </location>
</feature>
<evidence type="ECO:0000256" key="2">
    <source>
        <dbReference type="ARBA" id="ARBA00022801"/>
    </source>
</evidence>
<sequence>MKILFVCTGNTCRSPMAEVILKHKQMTNVEVRSAGIYAMPNAEMSAHAQQVLYEASMTHQHLATQLSIAEMEWADLILTMTTAHRDTIIANYPNADRKVFTLKEYTSEGSGGNVVDPYGGSKEIYKETFAELTELVERLVKKIEEN</sequence>
<dbReference type="InterPro" id="IPR023485">
    <property type="entry name" value="Ptyr_pPase"/>
</dbReference>
<evidence type="ECO:0000256" key="4">
    <source>
        <dbReference type="PIRSR" id="PIRSR617867-1"/>
    </source>
</evidence>
<reference evidence="7" key="1">
    <citation type="submission" date="2015-07" db="EMBL/GenBank/DDBJ databases">
        <authorList>
            <consortium name="Consortium for Microbial Forensics and Genomics (microFORGE)"/>
            <person name="Knight B.M."/>
            <person name="Roberts D.P."/>
            <person name="Lin D."/>
            <person name="Hari K."/>
            <person name="Fletcher J."/>
            <person name="Melcher U."/>
            <person name="Blagden T."/>
            <person name="Winegar R.A."/>
        </authorList>
    </citation>
    <scope>NUCLEOTIDE SEQUENCE [LARGE SCALE GENOMIC DNA]</scope>
    <source>
        <strain evidence="7">DSM 23493</strain>
    </source>
</reference>
<name>A0A0K9F4J1_9BACI</name>
<evidence type="ECO:0000259" key="5">
    <source>
        <dbReference type="SMART" id="SM00226"/>
    </source>
</evidence>
<keyword evidence="2" id="KW-0378">Hydrolase</keyword>
<dbReference type="SUPFAM" id="SSF52788">
    <property type="entry name" value="Phosphotyrosine protein phosphatases I"/>
    <property type="match status" value="1"/>
</dbReference>
<feature type="active site" description="Nucleophile" evidence="4">
    <location>
        <position position="13"/>
    </location>
</feature>
<evidence type="ECO:0000313" key="7">
    <source>
        <dbReference type="Proteomes" id="UP000037326"/>
    </source>
</evidence>
<feature type="active site" description="Nucleophile" evidence="4">
    <location>
        <position position="7"/>
    </location>
</feature>
<dbReference type="SMART" id="SM00226">
    <property type="entry name" value="LMWPc"/>
    <property type="match status" value="1"/>
</dbReference>
<evidence type="ECO:0000256" key="3">
    <source>
        <dbReference type="ARBA" id="ARBA00022912"/>
    </source>
</evidence>
<dbReference type="InterPro" id="IPR017867">
    <property type="entry name" value="Tyr_phospatase_low_mol_wt"/>
</dbReference>
<comment type="similarity">
    <text evidence="1">Belongs to the low molecular weight phosphotyrosine protein phosphatase family.</text>
</comment>
<dbReference type="Gene3D" id="3.40.50.2300">
    <property type="match status" value="1"/>
</dbReference>
<protein>
    <submittedName>
        <fullName evidence="6">Protein tyrosine phosphatase</fullName>
    </submittedName>
</protein>
<dbReference type="RefSeq" id="WP_049668012.1">
    <property type="nucleotide sequence ID" value="NZ_LFXJ01000010.1"/>
</dbReference>
<dbReference type="PANTHER" id="PTHR11717:SF31">
    <property type="entry name" value="LOW MOLECULAR WEIGHT PROTEIN-TYROSINE-PHOSPHATASE ETP-RELATED"/>
    <property type="match status" value="1"/>
</dbReference>
<dbReference type="Proteomes" id="UP000037326">
    <property type="component" value="Unassembled WGS sequence"/>
</dbReference>
<dbReference type="GeneID" id="96600201"/>